<dbReference type="RefSeq" id="WP_044401383.1">
    <property type="nucleotide sequence ID" value="NZ_JXYQ01000066.1"/>
</dbReference>
<dbReference type="STRING" id="80878.RP29_17020"/>
<feature type="compositionally biased region" description="Low complexity" evidence="1">
    <location>
        <begin position="54"/>
        <end position="63"/>
    </location>
</feature>
<dbReference type="AlphaFoldDB" id="A0A0D7K847"/>
<dbReference type="OrthoDB" id="5295943at2"/>
<dbReference type="Proteomes" id="UP000032566">
    <property type="component" value="Unassembled WGS sequence"/>
</dbReference>
<dbReference type="Pfam" id="PF06676">
    <property type="entry name" value="DUF1178"/>
    <property type="match status" value="1"/>
</dbReference>
<evidence type="ECO:0000313" key="3">
    <source>
        <dbReference type="Proteomes" id="UP000032566"/>
    </source>
</evidence>
<protein>
    <recommendedName>
        <fullName evidence="4">DUF1178 family protein</fullName>
    </recommendedName>
</protein>
<accession>A0A0D7K847</accession>
<dbReference type="EMBL" id="JXYQ01000066">
    <property type="protein sequence ID" value="KJA09313.1"/>
    <property type="molecule type" value="Genomic_DNA"/>
</dbReference>
<evidence type="ECO:0000256" key="1">
    <source>
        <dbReference type="SAM" id="MobiDB-lite"/>
    </source>
</evidence>
<sequence>MKVLDLHCRSEHVFEGWFASEEDFQSQLARGLVQCPLCGDEQVQKRLSAPRLNLRASASARAPVPTAEPSPAPQLPSDASQAAAWLQRMRQAVAQSEDVGERFTEEARKMHWGEADQRPIRGQANIDQTLQLLEEGIPVLPLPPALKEPLQ</sequence>
<organism evidence="2 3">
    <name type="scientific">Acidovorax temperans</name>
    <dbReference type="NCBI Taxonomy" id="80878"/>
    <lineage>
        <taxon>Bacteria</taxon>
        <taxon>Pseudomonadati</taxon>
        <taxon>Pseudomonadota</taxon>
        <taxon>Betaproteobacteria</taxon>
        <taxon>Burkholderiales</taxon>
        <taxon>Comamonadaceae</taxon>
        <taxon>Acidovorax</taxon>
    </lineage>
</organism>
<gene>
    <name evidence="2" type="ORF">RP29_17020</name>
</gene>
<evidence type="ECO:0000313" key="2">
    <source>
        <dbReference type="EMBL" id="KJA09313.1"/>
    </source>
</evidence>
<dbReference type="PIRSF" id="PIRSF032131">
    <property type="entry name" value="UCP032131"/>
    <property type="match status" value="1"/>
</dbReference>
<keyword evidence="3" id="KW-1185">Reference proteome</keyword>
<dbReference type="InterPro" id="IPR009562">
    <property type="entry name" value="DUF1178"/>
</dbReference>
<evidence type="ECO:0008006" key="4">
    <source>
        <dbReference type="Google" id="ProtNLM"/>
    </source>
</evidence>
<feature type="region of interest" description="Disordered" evidence="1">
    <location>
        <begin position="54"/>
        <end position="81"/>
    </location>
</feature>
<comment type="caution">
    <text evidence="2">The sequence shown here is derived from an EMBL/GenBank/DDBJ whole genome shotgun (WGS) entry which is preliminary data.</text>
</comment>
<name>A0A0D7K847_9BURK</name>
<reference evidence="2 3" key="1">
    <citation type="submission" date="2014-12" db="EMBL/GenBank/DDBJ databases">
        <title>Isolation of bacteria from lake water.</title>
        <authorList>
            <person name="Sheng K.-Y."/>
            <person name="Chin P.-S."/>
            <person name="Chan K.-G."/>
            <person name="Tan G.S."/>
        </authorList>
    </citation>
    <scope>NUCLEOTIDE SEQUENCE [LARGE SCALE GENOMIC DNA]</scope>
    <source>
        <strain evidence="2 3">KY4</strain>
    </source>
</reference>
<proteinExistence type="predicted"/>